<dbReference type="PANTHER" id="PTHR43065:SF10">
    <property type="entry name" value="PEROXIDE STRESS-ACTIVATED HISTIDINE KINASE MAK3"/>
    <property type="match status" value="1"/>
</dbReference>
<evidence type="ECO:0000259" key="9">
    <source>
        <dbReference type="PROSITE" id="PS50109"/>
    </source>
</evidence>
<dbReference type="InterPro" id="IPR005467">
    <property type="entry name" value="His_kinase_dom"/>
</dbReference>
<keyword evidence="5" id="KW-0547">Nucleotide-binding</keyword>
<evidence type="ECO:0000256" key="7">
    <source>
        <dbReference type="ARBA" id="ARBA00022840"/>
    </source>
</evidence>
<dbReference type="InterPro" id="IPR036890">
    <property type="entry name" value="HATPase_C_sf"/>
</dbReference>
<dbReference type="GO" id="GO:0005524">
    <property type="term" value="F:ATP binding"/>
    <property type="evidence" value="ECO:0007669"/>
    <property type="project" value="UniProtKB-KW"/>
</dbReference>
<dbReference type="CDD" id="cd00082">
    <property type="entry name" value="HisKA"/>
    <property type="match status" value="1"/>
</dbReference>
<dbReference type="InterPro" id="IPR003661">
    <property type="entry name" value="HisK_dim/P_dom"/>
</dbReference>
<dbReference type="Pfam" id="PF02518">
    <property type="entry name" value="HATPase_c"/>
    <property type="match status" value="1"/>
</dbReference>
<evidence type="ECO:0000313" key="11">
    <source>
        <dbReference type="Proteomes" id="UP000315215"/>
    </source>
</evidence>
<evidence type="ECO:0000256" key="2">
    <source>
        <dbReference type="ARBA" id="ARBA00012438"/>
    </source>
</evidence>
<protein>
    <recommendedName>
        <fullName evidence="2">histidine kinase</fullName>
        <ecNumber evidence="2">2.7.13.3</ecNumber>
    </recommendedName>
</protein>
<keyword evidence="8" id="KW-0902">Two-component regulatory system</keyword>
<evidence type="ECO:0000256" key="6">
    <source>
        <dbReference type="ARBA" id="ARBA00022777"/>
    </source>
</evidence>
<dbReference type="SUPFAM" id="SSF47384">
    <property type="entry name" value="Homodimeric domain of signal transducing histidine kinase"/>
    <property type="match status" value="1"/>
</dbReference>
<dbReference type="GO" id="GO:0000155">
    <property type="term" value="F:phosphorelay sensor kinase activity"/>
    <property type="evidence" value="ECO:0007669"/>
    <property type="project" value="InterPro"/>
</dbReference>
<dbReference type="InterPro" id="IPR004358">
    <property type="entry name" value="Sig_transdc_His_kin-like_C"/>
</dbReference>
<keyword evidence="11" id="KW-1185">Reference proteome</keyword>
<dbReference type="OrthoDB" id="9815750at2"/>
<dbReference type="SMART" id="SM00387">
    <property type="entry name" value="HATPase_c"/>
    <property type="match status" value="1"/>
</dbReference>
<evidence type="ECO:0000256" key="8">
    <source>
        <dbReference type="ARBA" id="ARBA00023012"/>
    </source>
</evidence>
<name>A0A516KE65_9BACI</name>
<proteinExistence type="predicted"/>
<accession>A0A516KE65</accession>
<keyword evidence="6" id="KW-0418">Kinase</keyword>
<organism evidence="10 11">
    <name type="scientific">Radiobacillus deserti</name>
    <dbReference type="NCBI Taxonomy" id="2594883"/>
    <lineage>
        <taxon>Bacteria</taxon>
        <taxon>Bacillati</taxon>
        <taxon>Bacillota</taxon>
        <taxon>Bacilli</taxon>
        <taxon>Bacillales</taxon>
        <taxon>Bacillaceae</taxon>
        <taxon>Radiobacillus</taxon>
    </lineage>
</organism>
<dbReference type="RefSeq" id="WP_143892477.1">
    <property type="nucleotide sequence ID" value="NZ_CP041666.1"/>
</dbReference>
<dbReference type="InterPro" id="IPR036097">
    <property type="entry name" value="HisK_dim/P_sf"/>
</dbReference>
<evidence type="ECO:0000313" key="10">
    <source>
        <dbReference type="EMBL" id="QDP39667.1"/>
    </source>
</evidence>
<keyword evidence="4" id="KW-0808">Transferase</keyword>
<dbReference type="Gene3D" id="3.30.565.10">
    <property type="entry name" value="Histidine kinase-like ATPase, C-terminal domain"/>
    <property type="match status" value="1"/>
</dbReference>
<evidence type="ECO:0000256" key="5">
    <source>
        <dbReference type="ARBA" id="ARBA00022741"/>
    </source>
</evidence>
<feature type="domain" description="Histidine kinase" evidence="9">
    <location>
        <begin position="221"/>
        <end position="424"/>
    </location>
</feature>
<evidence type="ECO:0000256" key="4">
    <source>
        <dbReference type="ARBA" id="ARBA00022679"/>
    </source>
</evidence>
<dbReference type="PANTHER" id="PTHR43065">
    <property type="entry name" value="SENSOR HISTIDINE KINASE"/>
    <property type="match status" value="1"/>
</dbReference>
<dbReference type="InterPro" id="IPR003594">
    <property type="entry name" value="HATPase_dom"/>
</dbReference>
<dbReference type="InterPro" id="IPR025847">
    <property type="entry name" value="MEDS_domain"/>
</dbReference>
<keyword evidence="7" id="KW-0067">ATP-binding</keyword>
<dbReference type="Gene3D" id="1.10.287.130">
    <property type="match status" value="1"/>
</dbReference>
<sequence>MAETKGREITVSQDRLSQGGHILYTYSDHEKYLRNATNFIEEGIQLGHGIIFVDSQHNQQLIWKYLLKNGIEQEDIDSIVFKNVENFYRKTAADTSYHFAKVLQEVGGHKIVRTWGVADTDVLDEQELYLYEEDCNRHVKDKGIISVCVFNAQKLSTKTCIRLLESHDYYMTDSQIVPTQIYRTNQYEVPSIVEQINIEKSAEEDLIRSEQLSFAGQLAAGICHEIRNPLTTIKGFFQFIKEMDHKEEKYFDVIDEELNRIEKITTELLLLAKPNSESRSKQNLVELVENVQMLLSTQAVLKEISIETIFLDEELIIDCDVSKIKQVLINLIKNAIEVMDRGTITITAKRSGNMALLSIADEGPGMSQEHIQKIGEPFFTTKEKGTGLGLIICLNIIKNHNGKMNIESELGEGTTFKVSLPLVQ</sequence>
<dbReference type="KEGG" id="aqt:FN924_05430"/>
<dbReference type="CDD" id="cd00075">
    <property type="entry name" value="HATPase"/>
    <property type="match status" value="1"/>
</dbReference>
<dbReference type="Pfam" id="PF14417">
    <property type="entry name" value="MEDS"/>
    <property type="match status" value="1"/>
</dbReference>
<keyword evidence="3" id="KW-0597">Phosphoprotein</keyword>
<comment type="catalytic activity">
    <reaction evidence="1">
        <text>ATP + protein L-histidine = ADP + protein N-phospho-L-histidine.</text>
        <dbReference type="EC" id="2.7.13.3"/>
    </reaction>
</comment>
<dbReference type="PROSITE" id="PS50109">
    <property type="entry name" value="HIS_KIN"/>
    <property type="match status" value="1"/>
</dbReference>
<dbReference type="Pfam" id="PF00512">
    <property type="entry name" value="HisKA"/>
    <property type="match status" value="1"/>
</dbReference>
<dbReference type="PRINTS" id="PR00344">
    <property type="entry name" value="BCTRLSENSOR"/>
</dbReference>
<dbReference type="AlphaFoldDB" id="A0A516KE65"/>
<evidence type="ECO:0000256" key="3">
    <source>
        <dbReference type="ARBA" id="ARBA00022553"/>
    </source>
</evidence>
<evidence type="ECO:0000256" key="1">
    <source>
        <dbReference type="ARBA" id="ARBA00000085"/>
    </source>
</evidence>
<dbReference type="SUPFAM" id="SSF55874">
    <property type="entry name" value="ATPase domain of HSP90 chaperone/DNA topoisomerase II/histidine kinase"/>
    <property type="match status" value="1"/>
</dbReference>
<dbReference type="SMART" id="SM00388">
    <property type="entry name" value="HisKA"/>
    <property type="match status" value="1"/>
</dbReference>
<dbReference type="Proteomes" id="UP000315215">
    <property type="component" value="Chromosome"/>
</dbReference>
<dbReference type="EC" id="2.7.13.3" evidence="2"/>
<reference evidence="10 11" key="1">
    <citation type="submission" date="2019-07" db="EMBL/GenBank/DDBJ databases">
        <authorList>
            <person name="Li J."/>
        </authorList>
    </citation>
    <scope>NUCLEOTIDE SEQUENCE [LARGE SCALE GENOMIC DNA]</scope>
    <source>
        <strain evidence="10 11">TKL69</strain>
    </source>
</reference>
<gene>
    <name evidence="10" type="ORF">FN924_05430</name>
</gene>
<dbReference type="EMBL" id="CP041666">
    <property type="protein sequence ID" value="QDP39667.1"/>
    <property type="molecule type" value="Genomic_DNA"/>
</dbReference>